<dbReference type="Gene3D" id="1.10.238.10">
    <property type="entry name" value="EF-hand"/>
    <property type="match status" value="1"/>
</dbReference>
<dbReference type="PROSITE" id="PS00018">
    <property type="entry name" value="EF_HAND_1"/>
    <property type="match status" value="1"/>
</dbReference>
<dbReference type="EMBL" id="KK107419">
    <property type="protein sequence ID" value="EZA51030.1"/>
    <property type="molecule type" value="Genomic_DNA"/>
</dbReference>
<feature type="compositionally biased region" description="Gly residues" evidence="2">
    <location>
        <begin position="22"/>
        <end position="31"/>
    </location>
</feature>
<protein>
    <recommendedName>
        <fullName evidence="6">Sarcoplasmic calcium-binding proteins I, III, and IV</fullName>
    </recommendedName>
</protein>
<gene>
    <name evidence="4" type="ORF">DMN91_003038</name>
    <name evidence="3" type="ORF">X777_10318</name>
</gene>
<dbReference type="Proteomes" id="UP000279307">
    <property type="component" value="Chromosome 3"/>
</dbReference>
<dbReference type="EMBL" id="QOIP01000003">
    <property type="protein sequence ID" value="RLU24947.1"/>
    <property type="molecule type" value="Genomic_DNA"/>
</dbReference>
<dbReference type="InterPro" id="IPR018247">
    <property type="entry name" value="EF_Hand_1_Ca_BS"/>
</dbReference>
<reference evidence="3 5" key="1">
    <citation type="journal article" date="2014" name="Curr. Biol.">
        <title>The genome of the clonal raider ant Cerapachys biroi.</title>
        <authorList>
            <person name="Oxley P.R."/>
            <person name="Ji L."/>
            <person name="Fetter-Pruneda I."/>
            <person name="McKenzie S.K."/>
            <person name="Li C."/>
            <person name="Hu H."/>
            <person name="Zhang G."/>
            <person name="Kronauer D.J."/>
        </authorList>
    </citation>
    <scope>NUCLEOTIDE SEQUENCE [LARGE SCALE GENOMIC DNA]</scope>
</reference>
<dbReference type="InterPro" id="IPR011992">
    <property type="entry name" value="EF-hand-dom_pair"/>
</dbReference>
<dbReference type="AlphaFoldDB" id="A0A026W4M2"/>
<evidence type="ECO:0000313" key="5">
    <source>
        <dbReference type="Proteomes" id="UP000053097"/>
    </source>
</evidence>
<dbReference type="Proteomes" id="UP000053097">
    <property type="component" value="Unassembled WGS sequence"/>
</dbReference>
<evidence type="ECO:0000256" key="2">
    <source>
        <dbReference type="SAM" id="MobiDB-lite"/>
    </source>
</evidence>
<feature type="compositionally biased region" description="Polar residues" evidence="2">
    <location>
        <begin position="39"/>
        <end position="49"/>
    </location>
</feature>
<keyword evidence="1" id="KW-0106">Calcium</keyword>
<evidence type="ECO:0000313" key="4">
    <source>
        <dbReference type="EMBL" id="RLU24947.1"/>
    </source>
</evidence>
<dbReference type="STRING" id="2015173.A0A026W4M2"/>
<reference evidence="4" key="3">
    <citation type="submission" date="2018-07" db="EMBL/GenBank/DDBJ databases">
        <authorList>
            <person name="Mckenzie S.K."/>
            <person name="Kronauer D.J.C."/>
        </authorList>
    </citation>
    <scope>NUCLEOTIDE SEQUENCE</scope>
    <source>
        <strain evidence="4">Clonal line C1</strain>
    </source>
</reference>
<evidence type="ECO:0000256" key="1">
    <source>
        <dbReference type="ARBA" id="ARBA00022837"/>
    </source>
</evidence>
<evidence type="ECO:0000313" key="3">
    <source>
        <dbReference type="EMBL" id="EZA51030.1"/>
    </source>
</evidence>
<proteinExistence type="predicted"/>
<dbReference type="OMA" id="WRQACDR"/>
<dbReference type="SUPFAM" id="SSF47473">
    <property type="entry name" value="EF-hand"/>
    <property type="match status" value="1"/>
</dbReference>
<keyword evidence="5" id="KW-1185">Reference proteome</keyword>
<dbReference type="OrthoDB" id="6041230at2759"/>
<organism evidence="3 5">
    <name type="scientific">Ooceraea biroi</name>
    <name type="common">Clonal raider ant</name>
    <name type="synonym">Cerapachys biroi</name>
    <dbReference type="NCBI Taxonomy" id="2015173"/>
    <lineage>
        <taxon>Eukaryota</taxon>
        <taxon>Metazoa</taxon>
        <taxon>Ecdysozoa</taxon>
        <taxon>Arthropoda</taxon>
        <taxon>Hexapoda</taxon>
        <taxon>Insecta</taxon>
        <taxon>Pterygota</taxon>
        <taxon>Neoptera</taxon>
        <taxon>Endopterygota</taxon>
        <taxon>Hymenoptera</taxon>
        <taxon>Apocrita</taxon>
        <taxon>Aculeata</taxon>
        <taxon>Formicoidea</taxon>
        <taxon>Formicidae</taxon>
        <taxon>Dorylinae</taxon>
        <taxon>Ooceraea</taxon>
    </lineage>
</organism>
<sequence>MESRSGSIKDPMYYPENDGASSSGGGGGSGGEPADKSQRSSLGSQEISLDDTNALKVPRKFIANWRQACDRTRDRTKDLLKRWRTTTSHGGELAVEPVIVPELEQPNWSVHVWTTWVSRFPSDDSLSAIELSKTTGSQTLAPIQRDKFSHFFTYLLDHDRDGCVNRKDFALLSERLRRFADWSWNGPEYLRLLEIENGFAGLIFQDKRIESDKKIDLDDWLSWWAQIVAPPDGASYNDMPFWIKVMPRVFFLAINSSGSGMISKKELAAFYGTVVGLDTDRINKCLDIAYNSMTSNGDHPLGWMQYQLVFANFLFGRGPFGPGEHFLGMTDSCMIRGNTIPFPIDYSAMNTPRDKLEVYSPHCKSNRRSVVV</sequence>
<evidence type="ECO:0008006" key="6">
    <source>
        <dbReference type="Google" id="ProtNLM"/>
    </source>
</evidence>
<accession>A0A026W4M2</accession>
<feature type="region of interest" description="Disordered" evidence="2">
    <location>
        <begin position="1"/>
        <end position="49"/>
    </location>
</feature>
<reference evidence="4" key="2">
    <citation type="journal article" date="2018" name="Genome Res.">
        <title>The genomic architecture and molecular evolution of ant odorant receptors.</title>
        <authorList>
            <person name="McKenzie S.K."/>
            <person name="Kronauer D.J.C."/>
        </authorList>
    </citation>
    <scope>NUCLEOTIDE SEQUENCE [LARGE SCALE GENOMIC DNA]</scope>
    <source>
        <strain evidence="4">Clonal line C1</strain>
    </source>
</reference>
<name>A0A026W4M2_OOCBI</name>